<dbReference type="AlphaFoldDB" id="A0A1M7HYI6"/>
<gene>
    <name evidence="1" type="ORF">SAMN05444266_107435</name>
</gene>
<keyword evidence="2" id="KW-1185">Reference proteome</keyword>
<evidence type="ECO:0000313" key="1">
    <source>
        <dbReference type="EMBL" id="SHM33582.1"/>
    </source>
</evidence>
<reference evidence="1 2" key="1">
    <citation type="submission" date="2016-11" db="EMBL/GenBank/DDBJ databases">
        <authorList>
            <person name="Jaros S."/>
            <person name="Januszkiewicz K."/>
            <person name="Wedrychowicz H."/>
        </authorList>
    </citation>
    <scope>NUCLEOTIDE SEQUENCE [LARGE SCALE GENOMIC DNA]</scope>
    <source>
        <strain evidence="1 2">DSM 27406</strain>
    </source>
</reference>
<accession>A0A1M7HYI6</accession>
<dbReference type="EMBL" id="FRBL01000007">
    <property type="protein sequence ID" value="SHM33582.1"/>
    <property type="molecule type" value="Genomic_DNA"/>
</dbReference>
<protein>
    <submittedName>
        <fullName evidence="1">Uncharacterized protein</fullName>
    </submittedName>
</protein>
<evidence type="ECO:0000313" key="2">
    <source>
        <dbReference type="Proteomes" id="UP000184420"/>
    </source>
</evidence>
<sequence>MFDVSKYSAFYQITKFFTTFLYKFLSAEKRYR</sequence>
<organism evidence="1 2">
    <name type="scientific">Chitinophaga jiangningensis</name>
    <dbReference type="NCBI Taxonomy" id="1419482"/>
    <lineage>
        <taxon>Bacteria</taxon>
        <taxon>Pseudomonadati</taxon>
        <taxon>Bacteroidota</taxon>
        <taxon>Chitinophagia</taxon>
        <taxon>Chitinophagales</taxon>
        <taxon>Chitinophagaceae</taxon>
        <taxon>Chitinophaga</taxon>
    </lineage>
</organism>
<dbReference type="Proteomes" id="UP000184420">
    <property type="component" value="Unassembled WGS sequence"/>
</dbReference>
<proteinExistence type="predicted"/>
<name>A0A1M7HYI6_9BACT</name>